<dbReference type="InterPro" id="IPR003423">
    <property type="entry name" value="OMP_efflux"/>
</dbReference>
<dbReference type="EMBL" id="FOXH01000001">
    <property type="protein sequence ID" value="SFP09469.1"/>
    <property type="molecule type" value="Genomic_DNA"/>
</dbReference>
<comment type="subcellular location">
    <subcellularLocation>
        <location evidence="1">Cell outer membrane</location>
    </subcellularLocation>
</comment>
<evidence type="ECO:0000256" key="5">
    <source>
        <dbReference type="ARBA" id="ARBA00022692"/>
    </source>
</evidence>
<dbReference type="RefSeq" id="WP_092011084.1">
    <property type="nucleotide sequence ID" value="NZ_FOXH01000001.1"/>
</dbReference>
<sequence>MLKALHPLLLASLIPFSLSAQNAVSLKNALKFAQENNPILKTQKFNFGIAEADLSTAGLRPNPSLNNQTLLLADSKYFAPNTDWANNKNRQVWWQLTKRIQLPSQRAYKIEVAKNNLVLTQKNYAEFERNFSLDVANKWLDVWIIKNRLGLLTKAQSNLDTLVNTNKIRFKNQVITETELIRTQLLLDQYNLQLKSVQQEYKNEIERLKFLLGVTDNIEIDENSIIESLPVSGRFEDLLNQALNNRTDILAANSAIELNKSNIKLQKSLAIPQPELGAIWNPQNTVPYIGFFGTISLPFFDRNQGNIQRSQIEKSQNEQNLEVVQLQVKTELSAAFQTYLLKKENLSQYDNILQQSEKVLSNVRFAYIKGGTTIIDYLDAQRSWFDTRQLYYETLLDFHRSYVQLLYVSGNINQL</sequence>
<dbReference type="Gene3D" id="1.20.1600.10">
    <property type="entry name" value="Outer membrane efflux proteins (OEP)"/>
    <property type="match status" value="1"/>
</dbReference>
<evidence type="ECO:0000256" key="4">
    <source>
        <dbReference type="ARBA" id="ARBA00022452"/>
    </source>
</evidence>
<evidence type="ECO:0000256" key="3">
    <source>
        <dbReference type="ARBA" id="ARBA00022448"/>
    </source>
</evidence>
<evidence type="ECO:0000313" key="10">
    <source>
        <dbReference type="EMBL" id="SFP09469.1"/>
    </source>
</evidence>
<keyword evidence="6" id="KW-0472">Membrane</keyword>
<dbReference type="GO" id="GO:0015562">
    <property type="term" value="F:efflux transmembrane transporter activity"/>
    <property type="evidence" value="ECO:0007669"/>
    <property type="project" value="InterPro"/>
</dbReference>
<gene>
    <name evidence="10" type="ORF">SAMN04515674_101328</name>
</gene>
<dbReference type="Pfam" id="PF02321">
    <property type="entry name" value="OEP"/>
    <property type="match status" value="1"/>
</dbReference>
<keyword evidence="7" id="KW-0998">Cell outer membrane</keyword>
<feature type="signal peptide" evidence="9">
    <location>
        <begin position="1"/>
        <end position="22"/>
    </location>
</feature>
<feature type="coiled-coil region" evidence="8">
    <location>
        <begin position="180"/>
        <end position="207"/>
    </location>
</feature>
<dbReference type="OrthoDB" id="712316at2"/>
<dbReference type="SUPFAM" id="SSF56954">
    <property type="entry name" value="Outer membrane efflux proteins (OEP)"/>
    <property type="match status" value="1"/>
</dbReference>
<dbReference type="PANTHER" id="PTHR30026">
    <property type="entry name" value="OUTER MEMBRANE PROTEIN TOLC"/>
    <property type="match status" value="1"/>
</dbReference>
<evidence type="ECO:0000256" key="8">
    <source>
        <dbReference type="SAM" id="Coils"/>
    </source>
</evidence>
<keyword evidence="3" id="KW-0813">Transport</keyword>
<evidence type="ECO:0000256" key="7">
    <source>
        <dbReference type="ARBA" id="ARBA00023237"/>
    </source>
</evidence>
<dbReference type="PANTHER" id="PTHR30026:SF20">
    <property type="entry name" value="OUTER MEMBRANE PROTEIN TOLC"/>
    <property type="match status" value="1"/>
</dbReference>
<feature type="chain" id="PRO_5011665040" evidence="9">
    <location>
        <begin position="23"/>
        <end position="415"/>
    </location>
</feature>
<dbReference type="GO" id="GO:0015288">
    <property type="term" value="F:porin activity"/>
    <property type="evidence" value="ECO:0007669"/>
    <property type="project" value="TreeGrafter"/>
</dbReference>
<dbReference type="Proteomes" id="UP000199306">
    <property type="component" value="Unassembled WGS sequence"/>
</dbReference>
<proteinExistence type="inferred from homology"/>
<keyword evidence="4" id="KW-1134">Transmembrane beta strand</keyword>
<evidence type="ECO:0000256" key="9">
    <source>
        <dbReference type="SAM" id="SignalP"/>
    </source>
</evidence>
<keyword evidence="5" id="KW-0812">Transmembrane</keyword>
<accession>A0A1I5MIW3</accession>
<dbReference type="GO" id="GO:1990281">
    <property type="term" value="C:efflux pump complex"/>
    <property type="evidence" value="ECO:0007669"/>
    <property type="project" value="TreeGrafter"/>
</dbReference>
<dbReference type="AlphaFoldDB" id="A0A1I5MIW3"/>
<keyword evidence="9" id="KW-0732">Signal</keyword>
<dbReference type="STRING" id="1079859.SAMN04515674_101328"/>
<name>A0A1I5MIW3_9BACT</name>
<evidence type="ECO:0000313" key="11">
    <source>
        <dbReference type="Proteomes" id="UP000199306"/>
    </source>
</evidence>
<reference evidence="10 11" key="1">
    <citation type="submission" date="2016-10" db="EMBL/GenBank/DDBJ databases">
        <authorList>
            <person name="de Groot N.N."/>
        </authorList>
    </citation>
    <scope>NUCLEOTIDE SEQUENCE [LARGE SCALE GENOMIC DNA]</scope>
    <source>
        <strain evidence="11">E92,LMG 26720,CCM 7988</strain>
    </source>
</reference>
<keyword evidence="8" id="KW-0175">Coiled coil</keyword>
<keyword evidence="11" id="KW-1185">Reference proteome</keyword>
<evidence type="ECO:0000256" key="1">
    <source>
        <dbReference type="ARBA" id="ARBA00004442"/>
    </source>
</evidence>
<evidence type="ECO:0000256" key="2">
    <source>
        <dbReference type="ARBA" id="ARBA00007613"/>
    </source>
</evidence>
<evidence type="ECO:0000256" key="6">
    <source>
        <dbReference type="ARBA" id="ARBA00023136"/>
    </source>
</evidence>
<dbReference type="InterPro" id="IPR051906">
    <property type="entry name" value="TolC-like"/>
</dbReference>
<organism evidence="10 11">
    <name type="scientific">Pseudarcicella hirudinis</name>
    <dbReference type="NCBI Taxonomy" id="1079859"/>
    <lineage>
        <taxon>Bacteria</taxon>
        <taxon>Pseudomonadati</taxon>
        <taxon>Bacteroidota</taxon>
        <taxon>Cytophagia</taxon>
        <taxon>Cytophagales</taxon>
        <taxon>Flectobacillaceae</taxon>
        <taxon>Pseudarcicella</taxon>
    </lineage>
</organism>
<protein>
    <submittedName>
        <fullName evidence="10">Outer membrane protein, cobalt-zinc-cadmium efflux system</fullName>
    </submittedName>
</protein>
<comment type="similarity">
    <text evidence="2">Belongs to the outer membrane factor (OMF) (TC 1.B.17) family.</text>
</comment>
<dbReference type="GO" id="GO:0009279">
    <property type="term" value="C:cell outer membrane"/>
    <property type="evidence" value="ECO:0007669"/>
    <property type="project" value="UniProtKB-SubCell"/>
</dbReference>